<dbReference type="OrthoDB" id="664884at2"/>
<dbReference type="EMBL" id="SGXA01000002">
    <property type="protein sequence ID" value="RZS71630.1"/>
    <property type="molecule type" value="Genomic_DNA"/>
</dbReference>
<evidence type="ECO:0000313" key="1">
    <source>
        <dbReference type="EMBL" id="RZS71630.1"/>
    </source>
</evidence>
<dbReference type="RefSeq" id="WP_130542111.1">
    <property type="nucleotide sequence ID" value="NZ_CP042431.1"/>
</dbReference>
<dbReference type="Gene3D" id="2.40.70.10">
    <property type="entry name" value="Acid Proteases"/>
    <property type="match status" value="1"/>
</dbReference>
<name>A0A4Q7MX27_9BACT</name>
<dbReference type="GO" id="GO:0008233">
    <property type="term" value="F:peptidase activity"/>
    <property type="evidence" value="ECO:0007669"/>
    <property type="project" value="UniProtKB-KW"/>
</dbReference>
<gene>
    <name evidence="1" type="ORF">EV199_3536</name>
</gene>
<dbReference type="SUPFAM" id="SSF50630">
    <property type="entry name" value="Acid proteases"/>
    <property type="match status" value="1"/>
</dbReference>
<comment type="caution">
    <text evidence="1">The sequence shown here is derived from an EMBL/GenBank/DDBJ whole genome shotgun (WGS) entry which is preliminary data.</text>
</comment>
<keyword evidence="1" id="KW-0378">Hydrolase</keyword>
<protein>
    <submittedName>
        <fullName evidence="1">Clan AA aspartic protease</fullName>
    </submittedName>
</protein>
<sequence length="139" mass="15493">MGLVYAEPELINGWELEASRRNLLTQKQVKSTTVKALVATGSLHLAINENIQEILQLPVQGKKNFTLGNGEIVSCDFVNNVEIRFKNRRCTANAFVLPGNSEPLLGTIPMEEMDVLVNPVRQDLTVNPEHPLYPVTKLK</sequence>
<evidence type="ECO:0000313" key="2">
    <source>
        <dbReference type="Proteomes" id="UP000293874"/>
    </source>
</evidence>
<reference evidence="1 2" key="1">
    <citation type="submission" date="2019-02" db="EMBL/GenBank/DDBJ databases">
        <title>Genomic Encyclopedia of Type Strains, Phase IV (KMG-IV): sequencing the most valuable type-strain genomes for metagenomic binning, comparative biology and taxonomic classification.</title>
        <authorList>
            <person name="Goeker M."/>
        </authorList>
    </citation>
    <scope>NUCLEOTIDE SEQUENCE [LARGE SCALE GENOMIC DNA]</scope>
    <source>
        <strain evidence="1 2">DSM 18116</strain>
    </source>
</reference>
<dbReference type="Proteomes" id="UP000293874">
    <property type="component" value="Unassembled WGS sequence"/>
</dbReference>
<dbReference type="GO" id="GO:0006508">
    <property type="term" value="P:proteolysis"/>
    <property type="evidence" value="ECO:0007669"/>
    <property type="project" value="UniProtKB-KW"/>
</dbReference>
<proteinExistence type="predicted"/>
<dbReference type="InterPro" id="IPR021109">
    <property type="entry name" value="Peptidase_aspartic_dom_sf"/>
</dbReference>
<accession>A0A4Q7MX27</accession>
<dbReference type="Pfam" id="PF13650">
    <property type="entry name" value="Asp_protease_2"/>
    <property type="match status" value="1"/>
</dbReference>
<dbReference type="AlphaFoldDB" id="A0A4Q7MX27"/>
<organism evidence="1 2">
    <name type="scientific">Pseudobacter ginsenosidimutans</name>
    <dbReference type="NCBI Taxonomy" id="661488"/>
    <lineage>
        <taxon>Bacteria</taxon>
        <taxon>Pseudomonadati</taxon>
        <taxon>Bacteroidota</taxon>
        <taxon>Chitinophagia</taxon>
        <taxon>Chitinophagales</taxon>
        <taxon>Chitinophagaceae</taxon>
        <taxon>Pseudobacter</taxon>
    </lineage>
</organism>
<keyword evidence="2" id="KW-1185">Reference proteome</keyword>
<keyword evidence="1" id="KW-0645">Protease</keyword>